<dbReference type="VEuPathDB" id="FungiDB:MUCCIDRAFT_112521"/>
<feature type="compositionally biased region" description="Polar residues" evidence="1">
    <location>
        <begin position="43"/>
        <end position="55"/>
    </location>
</feature>
<gene>
    <name evidence="3" type="ORF">MUCCIDRAFT_112521</name>
</gene>
<keyword evidence="4" id="KW-1185">Reference proteome</keyword>
<comment type="caution">
    <text evidence="3">The sequence shown here is derived from an EMBL/GenBank/DDBJ whole genome shotgun (WGS) entry which is preliminary data.</text>
</comment>
<feature type="domain" description="P-type ATPase A" evidence="2">
    <location>
        <begin position="9"/>
        <end position="51"/>
    </location>
</feature>
<dbReference type="Pfam" id="PF00122">
    <property type="entry name" value="E1-E2_ATPase"/>
    <property type="match status" value="1"/>
</dbReference>
<proteinExistence type="predicted"/>
<reference evidence="3 4" key="1">
    <citation type="submission" date="2015-06" db="EMBL/GenBank/DDBJ databases">
        <title>Expansion of signal transduction pathways in fungi by whole-genome duplication.</title>
        <authorList>
            <consortium name="DOE Joint Genome Institute"/>
            <person name="Corrochano L.M."/>
            <person name="Kuo A."/>
            <person name="Marcet-Houben M."/>
            <person name="Polaino S."/>
            <person name="Salamov A."/>
            <person name="Villalobos J.M."/>
            <person name="Alvarez M.I."/>
            <person name="Avalos J."/>
            <person name="Benito E.P."/>
            <person name="Benoit I."/>
            <person name="Burger G."/>
            <person name="Camino L.P."/>
            <person name="Canovas D."/>
            <person name="Cerda-Olmedo E."/>
            <person name="Cheng J.-F."/>
            <person name="Dominguez A."/>
            <person name="Elias M."/>
            <person name="Eslava A.P."/>
            <person name="Glaser F."/>
            <person name="Grimwood J."/>
            <person name="Gutierrez G."/>
            <person name="Heitman J."/>
            <person name="Henrissat B."/>
            <person name="Iturriaga E.A."/>
            <person name="Lang B.F."/>
            <person name="Lavin J.L."/>
            <person name="Lee S."/>
            <person name="Li W."/>
            <person name="Lindquist E."/>
            <person name="Lopez-Garcia S."/>
            <person name="Luque E.M."/>
            <person name="Marcos A.T."/>
            <person name="Martin J."/>
            <person name="Mccluskey K."/>
            <person name="Medina H.R."/>
            <person name="Miralles-Duran A."/>
            <person name="Miyazaki A."/>
            <person name="Munoz-Torres E."/>
            <person name="Oguiza J.A."/>
            <person name="Ohm R."/>
            <person name="Olmedo M."/>
            <person name="Orejas M."/>
            <person name="Ortiz-Castellanos L."/>
            <person name="Pisabarro A.G."/>
            <person name="Rodriguez-Romero J."/>
            <person name="Ruiz-Herrera J."/>
            <person name="Ruiz-Vazquez R."/>
            <person name="Sanz C."/>
            <person name="Schackwitz W."/>
            <person name="Schmutz J."/>
            <person name="Shahriari M."/>
            <person name="Shelest E."/>
            <person name="Silva-Franco F."/>
            <person name="Soanes D."/>
            <person name="Syed K."/>
            <person name="Tagua V.G."/>
            <person name="Talbot N.J."/>
            <person name="Thon M."/>
            <person name="De Vries R.P."/>
            <person name="Wiebenga A."/>
            <person name="Yadav J.S."/>
            <person name="Braun E.L."/>
            <person name="Baker S."/>
            <person name="Garre V."/>
            <person name="Horwitz B."/>
            <person name="Torres-Martinez S."/>
            <person name="Idnurm A."/>
            <person name="Herrera-Estrella A."/>
            <person name="Gabaldon T."/>
            <person name="Grigoriev I.V."/>
        </authorList>
    </citation>
    <scope>NUCLEOTIDE SEQUENCE [LARGE SCALE GENOMIC DNA]</scope>
    <source>
        <strain evidence="3 4">CBS 277.49</strain>
    </source>
</reference>
<evidence type="ECO:0000313" key="3">
    <source>
        <dbReference type="EMBL" id="OAD01092.1"/>
    </source>
</evidence>
<evidence type="ECO:0000313" key="4">
    <source>
        <dbReference type="Proteomes" id="UP000077051"/>
    </source>
</evidence>
<dbReference type="InterPro" id="IPR008250">
    <property type="entry name" value="ATPase_P-typ_transduc_dom_A_sf"/>
</dbReference>
<organism evidence="3 4">
    <name type="scientific">Mucor lusitanicus CBS 277.49</name>
    <dbReference type="NCBI Taxonomy" id="747725"/>
    <lineage>
        <taxon>Eukaryota</taxon>
        <taxon>Fungi</taxon>
        <taxon>Fungi incertae sedis</taxon>
        <taxon>Mucoromycota</taxon>
        <taxon>Mucoromycotina</taxon>
        <taxon>Mucoromycetes</taxon>
        <taxon>Mucorales</taxon>
        <taxon>Mucorineae</taxon>
        <taxon>Mucoraceae</taxon>
        <taxon>Mucor</taxon>
    </lineage>
</organism>
<dbReference type="InterPro" id="IPR059000">
    <property type="entry name" value="ATPase_P-type_domA"/>
</dbReference>
<dbReference type="OrthoDB" id="3352408at2759"/>
<feature type="region of interest" description="Disordered" evidence="1">
    <location>
        <begin position="40"/>
        <end position="67"/>
    </location>
</feature>
<dbReference type="AlphaFoldDB" id="A0A162T4I8"/>
<dbReference type="Gene3D" id="2.70.150.10">
    <property type="entry name" value="Calcium-transporting ATPase, cytoplasmic transduction domain A"/>
    <property type="match status" value="1"/>
</dbReference>
<dbReference type="EMBL" id="AMYB01000006">
    <property type="protein sequence ID" value="OAD01092.1"/>
    <property type="molecule type" value="Genomic_DNA"/>
</dbReference>
<sequence>MLLSVYDGQIGDILKREPGHIVSAGGVFIKKGHNVKCDESAATGESNASATTINNQHKELRNSNEAG</sequence>
<dbReference type="STRING" id="747725.A0A162T4I8"/>
<protein>
    <recommendedName>
        <fullName evidence="2">P-type ATPase A domain-containing protein</fullName>
    </recommendedName>
</protein>
<feature type="compositionally biased region" description="Basic and acidic residues" evidence="1">
    <location>
        <begin position="56"/>
        <end position="67"/>
    </location>
</feature>
<evidence type="ECO:0000259" key="2">
    <source>
        <dbReference type="Pfam" id="PF00122"/>
    </source>
</evidence>
<accession>A0A162T4I8</accession>
<dbReference type="Proteomes" id="UP000077051">
    <property type="component" value="Unassembled WGS sequence"/>
</dbReference>
<evidence type="ECO:0000256" key="1">
    <source>
        <dbReference type="SAM" id="MobiDB-lite"/>
    </source>
</evidence>
<dbReference type="SUPFAM" id="SSF81653">
    <property type="entry name" value="Calcium ATPase, transduction domain A"/>
    <property type="match status" value="1"/>
</dbReference>
<name>A0A162T4I8_MUCCL</name>